<feature type="domain" description="HTH lysR-type" evidence="5">
    <location>
        <begin position="18"/>
        <end position="70"/>
    </location>
</feature>
<evidence type="ECO:0000313" key="7">
    <source>
        <dbReference type="Proteomes" id="UP000295727"/>
    </source>
</evidence>
<dbReference type="SUPFAM" id="SSF53850">
    <property type="entry name" value="Periplasmic binding protein-like II"/>
    <property type="match status" value="1"/>
</dbReference>
<dbReference type="EMBL" id="CP038149">
    <property type="protein sequence ID" value="QBQ98801.1"/>
    <property type="molecule type" value="Genomic_DNA"/>
</dbReference>
<evidence type="ECO:0000256" key="3">
    <source>
        <dbReference type="ARBA" id="ARBA00023125"/>
    </source>
</evidence>
<keyword evidence="3" id="KW-0238">DNA-binding</keyword>
<dbReference type="InterPro" id="IPR036390">
    <property type="entry name" value="WH_DNA-bd_sf"/>
</dbReference>
<dbReference type="GO" id="GO:0005829">
    <property type="term" value="C:cytosol"/>
    <property type="evidence" value="ECO:0007669"/>
    <property type="project" value="TreeGrafter"/>
</dbReference>
<sequence length="305" mass="33817">MAGFSLHNLTRRVDLFTLRLFLTVVEEQQMRRAAVRENITPSAATRRIQDLEETAGIDLFERTPGGMVPSPAGEVLARHVRLMFENLEVMRREVAEFTEGVRGHIRISSTSTIIVQFLAREIAEFTRDFPLVDIELQEDANTNVIGAVVTGKADVAMFYATDDIDRTIFDIVEYRTDRLVAVVPLGHSLGGRASVTTRDLLEQNVIGISPTTSMMTQLSNAASALGRQLNVKYRVNTIEAARSLVKAGLGVMIQPESMLPVEDLNKVMLVALDEPWALRRLCIGTRRGDPLTAATRAFVAQLTDH</sequence>
<organism evidence="6 7">
    <name type="scientific">Paraburkholderia pallida</name>
    <dbReference type="NCBI Taxonomy" id="2547399"/>
    <lineage>
        <taxon>Bacteria</taxon>
        <taxon>Pseudomonadati</taxon>
        <taxon>Pseudomonadota</taxon>
        <taxon>Betaproteobacteria</taxon>
        <taxon>Burkholderiales</taxon>
        <taxon>Burkholderiaceae</taxon>
        <taxon>Paraburkholderia</taxon>
    </lineage>
</organism>
<dbReference type="Pfam" id="PF03466">
    <property type="entry name" value="LysR_substrate"/>
    <property type="match status" value="1"/>
</dbReference>
<dbReference type="Pfam" id="PF00126">
    <property type="entry name" value="HTH_1"/>
    <property type="match status" value="1"/>
</dbReference>
<dbReference type="PANTHER" id="PTHR30419:SF2">
    <property type="entry name" value="LYSR FAMILY TRANSCRIPTIONAL REGULATOR"/>
    <property type="match status" value="1"/>
</dbReference>
<evidence type="ECO:0000313" key="6">
    <source>
        <dbReference type="EMBL" id="QBQ98801.1"/>
    </source>
</evidence>
<comment type="similarity">
    <text evidence="1">Belongs to the LysR transcriptional regulatory family.</text>
</comment>
<dbReference type="AlphaFoldDB" id="A0A4P7CXA2"/>
<keyword evidence="2" id="KW-0805">Transcription regulation</keyword>
<proteinExistence type="inferred from homology"/>
<accession>A0A4P7CXA2</accession>
<dbReference type="PROSITE" id="PS50931">
    <property type="entry name" value="HTH_LYSR"/>
    <property type="match status" value="1"/>
</dbReference>
<name>A0A4P7CXA2_9BURK</name>
<dbReference type="GO" id="GO:0003700">
    <property type="term" value="F:DNA-binding transcription factor activity"/>
    <property type="evidence" value="ECO:0007669"/>
    <property type="project" value="InterPro"/>
</dbReference>
<evidence type="ECO:0000256" key="4">
    <source>
        <dbReference type="ARBA" id="ARBA00023163"/>
    </source>
</evidence>
<gene>
    <name evidence="6" type="ORF">E1956_16155</name>
</gene>
<dbReference type="Proteomes" id="UP000295727">
    <property type="component" value="Chromosome 2"/>
</dbReference>
<dbReference type="GO" id="GO:0003677">
    <property type="term" value="F:DNA binding"/>
    <property type="evidence" value="ECO:0007669"/>
    <property type="project" value="UniProtKB-KW"/>
</dbReference>
<dbReference type="InterPro" id="IPR050950">
    <property type="entry name" value="HTH-type_LysR_regulators"/>
</dbReference>
<evidence type="ECO:0000259" key="5">
    <source>
        <dbReference type="PROSITE" id="PS50931"/>
    </source>
</evidence>
<dbReference type="Gene3D" id="1.10.10.10">
    <property type="entry name" value="Winged helix-like DNA-binding domain superfamily/Winged helix DNA-binding domain"/>
    <property type="match status" value="1"/>
</dbReference>
<dbReference type="RefSeq" id="WP_134750943.1">
    <property type="nucleotide sequence ID" value="NZ_CP038149.1"/>
</dbReference>
<dbReference type="OrthoDB" id="63123at2"/>
<evidence type="ECO:0000256" key="2">
    <source>
        <dbReference type="ARBA" id="ARBA00023015"/>
    </source>
</evidence>
<dbReference type="InterPro" id="IPR005119">
    <property type="entry name" value="LysR_subst-bd"/>
</dbReference>
<keyword evidence="4" id="KW-0804">Transcription</keyword>
<dbReference type="InterPro" id="IPR036388">
    <property type="entry name" value="WH-like_DNA-bd_sf"/>
</dbReference>
<dbReference type="PANTHER" id="PTHR30419">
    <property type="entry name" value="HTH-TYPE TRANSCRIPTIONAL REGULATOR YBHD"/>
    <property type="match status" value="1"/>
</dbReference>
<reference evidence="6 7" key="1">
    <citation type="submission" date="2019-03" db="EMBL/GenBank/DDBJ databases">
        <title>Paraburkholderia sp. 7MH5, isolated from subtropical forest soil.</title>
        <authorList>
            <person name="Gao Z.-H."/>
            <person name="Qiu L.-H."/>
        </authorList>
    </citation>
    <scope>NUCLEOTIDE SEQUENCE [LARGE SCALE GENOMIC DNA]</scope>
    <source>
        <strain evidence="6 7">7MH5</strain>
    </source>
</reference>
<dbReference type="InterPro" id="IPR000847">
    <property type="entry name" value="LysR_HTH_N"/>
</dbReference>
<dbReference type="SUPFAM" id="SSF46785">
    <property type="entry name" value="Winged helix' DNA-binding domain"/>
    <property type="match status" value="1"/>
</dbReference>
<dbReference type="Gene3D" id="3.40.190.290">
    <property type="match status" value="1"/>
</dbReference>
<keyword evidence="7" id="KW-1185">Reference proteome</keyword>
<dbReference type="KEGG" id="ppai:E1956_16155"/>
<evidence type="ECO:0000256" key="1">
    <source>
        <dbReference type="ARBA" id="ARBA00009437"/>
    </source>
</evidence>
<protein>
    <submittedName>
        <fullName evidence="6">LysR family transcriptional regulator</fullName>
    </submittedName>
</protein>